<dbReference type="PANTHER" id="PTHR10366:SF564">
    <property type="entry name" value="STEROL-4-ALPHA-CARBOXYLATE 3-DEHYDROGENASE, DECARBOXYLATING"/>
    <property type="match status" value="1"/>
</dbReference>
<feature type="transmembrane region" description="Helical" evidence="4">
    <location>
        <begin position="381"/>
        <end position="399"/>
    </location>
</feature>
<keyword evidence="7" id="KW-1185">Reference proteome</keyword>
<dbReference type="EMBL" id="ASPP01010322">
    <property type="protein sequence ID" value="ETO22981.1"/>
    <property type="molecule type" value="Genomic_DNA"/>
</dbReference>
<dbReference type="InterPro" id="IPR001509">
    <property type="entry name" value="Epimerase_deHydtase"/>
</dbReference>
<feature type="region of interest" description="Disordered" evidence="3">
    <location>
        <begin position="93"/>
        <end position="113"/>
    </location>
</feature>
<dbReference type="InterPro" id="IPR036291">
    <property type="entry name" value="NAD(P)-bd_dom_sf"/>
</dbReference>
<dbReference type="PANTHER" id="PTHR10366">
    <property type="entry name" value="NAD DEPENDENT EPIMERASE/DEHYDRATASE"/>
    <property type="match status" value="1"/>
</dbReference>
<dbReference type="Gene3D" id="3.40.50.720">
    <property type="entry name" value="NAD(P)-binding Rossmann-like Domain"/>
    <property type="match status" value="1"/>
</dbReference>
<dbReference type="GO" id="GO:0016616">
    <property type="term" value="F:oxidoreductase activity, acting on the CH-OH group of donors, NAD or NADP as acceptor"/>
    <property type="evidence" value="ECO:0007669"/>
    <property type="project" value="TreeGrafter"/>
</dbReference>
<comment type="caution">
    <text evidence="6">The sequence shown here is derived from an EMBL/GenBank/DDBJ whole genome shotgun (WGS) entry which is preliminary data.</text>
</comment>
<evidence type="ECO:0000256" key="3">
    <source>
        <dbReference type="SAM" id="MobiDB-lite"/>
    </source>
</evidence>
<keyword evidence="4" id="KW-0472">Membrane</keyword>
<evidence type="ECO:0000259" key="5">
    <source>
        <dbReference type="Pfam" id="PF01370"/>
    </source>
</evidence>
<evidence type="ECO:0000256" key="4">
    <source>
        <dbReference type="SAM" id="Phobius"/>
    </source>
</evidence>
<protein>
    <recommendedName>
        <fullName evidence="5">NAD-dependent epimerase/dehydratase domain-containing protein</fullName>
    </recommendedName>
</protein>
<dbReference type="InterPro" id="IPR050425">
    <property type="entry name" value="NAD(P)_dehydrat-like"/>
</dbReference>
<keyword evidence="4" id="KW-1133">Transmembrane helix</keyword>
<evidence type="ECO:0000256" key="2">
    <source>
        <dbReference type="ARBA" id="ARBA00023445"/>
    </source>
</evidence>
<name>X6NAE2_RETFI</name>
<evidence type="ECO:0000256" key="1">
    <source>
        <dbReference type="ARBA" id="ARBA00023002"/>
    </source>
</evidence>
<dbReference type="Proteomes" id="UP000023152">
    <property type="component" value="Unassembled WGS sequence"/>
</dbReference>
<accession>X6NAE2</accession>
<organism evidence="6 7">
    <name type="scientific">Reticulomyxa filosa</name>
    <dbReference type="NCBI Taxonomy" id="46433"/>
    <lineage>
        <taxon>Eukaryota</taxon>
        <taxon>Sar</taxon>
        <taxon>Rhizaria</taxon>
        <taxon>Retaria</taxon>
        <taxon>Foraminifera</taxon>
        <taxon>Monothalamids</taxon>
        <taxon>Reticulomyxidae</taxon>
        <taxon>Reticulomyxa</taxon>
    </lineage>
</organism>
<evidence type="ECO:0000313" key="7">
    <source>
        <dbReference type="Proteomes" id="UP000023152"/>
    </source>
</evidence>
<comment type="similarity">
    <text evidence="2">Belongs to the NAD(P)-dependent epimerase/dehydratase family. Dihydroflavonol-4-reductase subfamily.</text>
</comment>
<gene>
    <name evidence="6" type="ORF">RFI_14209</name>
</gene>
<evidence type="ECO:0000313" key="6">
    <source>
        <dbReference type="EMBL" id="ETO22981.1"/>
    </source>
</evidence>
<keyword evidence="1" id="KW-0560">Oxidoreductase</keyword>
<dbReference type="OrthoDB" id="2735536at2759"/>
<proteinExistence type="inferred from homology"/>
<keyword evidence="4" id="KW-0812">Transmembrane</keyword>
<dbReference type="Pfam" id="PF01370">
    <property type="entry name" value="Epimerase"/>
    <property type="match status" value="1"/>
</dbReference>
<dbReference type="AlphaFoldDB" id="X6NAE2"/>
<feature type="domain" description="NAD-dependent epimerase/dehydratase" evidence="5">
    <location>
        <begin position="11"/>
        <end position="268"/>
    </location>
</feature>
<sequence length="413" mass="46459">MSQEENAKTLVLVIGASGFIAGHIIKQLCERGYQVRGTVRKYKKENYEYLLDLQKRQGQIEFIECDLTKDDNWDEAVKGVKYVIHTANPMPDTDMSESGGFGGGSNRNKTPLTDDDYIKPAVDGMTRILNAIRDHGKSIKRIVYTSSIGSINWECWDTVGTGKKIVYTHSGTWTPIGRCHVNFFQIRFTLAEQLGFEFVKKHDKYEFTTILPGLVVGPLLNDRKPMSMTSLQMCLNGEYPVVPRIQWGVVDVREVATAHVNAMTAPNAPGKRYLLVGECLWYKDMVELMAYKYSKLGYPVPTMEPPEFVVKLLSYIDPEIGNFVLPINNLKRFVDHRPSVEDLDVIYRPPHETIIEACEDLIKKGHVRKPPSTLQRAVKKGAIVGVGLTALVGSVYIFGGKEKLEEIKSKILG</sequence>
<dbReference type="OMA" id="TGDDWNP"/>
<dbReference type="SUPFAM" id="SSF51735">
    <property type="entry name" value="NAD(P)-binding Rossmann-fold domains"/>
    <property type="match status" value="1"/>
</dbReference>
<reference evidence="6 7" key="1">
    <citation type="journal article" date="2013" name="Curr. Biol.">
        <title>The Genome of the Foraminiferan Reticulomyxa filosa.</title>
        <authorList>
            <person name="Glockner G."/>
            <person name="Hulsmann N."/>
            <person name="Schleicher M."/>
            <person name="Noegel A.A."/>
            <person name="Eichinger L."/>
            <person name="Gallinger C."/>
            <person name="Pawlowski J."/>
            <person name="Sierra R."/>
            <person name="Euteneuer U."/>
            <person name="Pillet L."/>
            <person name="Moustafa A."/>
            <person name="Platzer M."/>
            <person name="Groth M."/>
            <person name="Szafranski K."/>
            <person name="Schliwa M."/>
        </authorList>
    </citation>
    <scope>NUCLEOTIDE SEQUENCE [LARGE SCALE GENOMIC DNA]</scope>
</reference>